<feature type="region of interest" description="Disordered" evidence="1">
    <location>
        <begin position="1"/>
        <end position="27"/>
    </location>
</feature>
<name>R7QT86_CHOCR</name>
<dbReference type="Gramene" id="CDF40570">
    <property type="protein sequence ID" value="CDF40570"/>
    <property type="gene ID" value="CHC_T00007267001"/>
</dbReference>
<dbReference type="RefSeq" id="XP_005710864.1">
    <property type="nucleotide sequence ID" value="XM_005710807.1"/>
</dbReference>
<dbReference type="Proteomes" id="UP000012073">
    <property type="component" value="Unassembled WGS sequence"/>
</dbReference>
<protein>
    <submittedName>
        <fullName evidence="2">Uncharacterized protein</fullName>
    </submittedName>
</protein>
<evidence type="ECO:0000313" key="3">
    <source>
        <dbReference type="Proteomes" id="UP000012073"/>
    </source>
</evidence>
<dbReference type="GeneID" id="17318572"/>
<keyword evidence="3" id="KW-1185">Reference proteome</keyword>
<gene>
    <name evidence="2" type="ORF">CHC_T00007267001</name>
</gene>
<feature type="compositionally biased region" description="Basic and acidic residues" evidence="1">
    <location>
        <begin position="1"/>
        <end position="17"/>
    </location>
</feature>
<dbReference type="KEGG" id="ccp:CHC_T00007267001"/>
<organism evidence="2 3">
    <name type="scientific">Chondrus crispus</name>
    <name type="common">Carrageen Irish moss</name>
    <name type="synonym">Polymorpha crispa</name>
    <dbReference type="NCBI Taxonomy" id="2769"/>
    <lineage>
        <taxon>Eukaryota</taxon>
        <taxon>Rhodophyta</taxon>
        <taxon>Florideophyceae</taxon>
        <taxon>Rhodymeniophycidae</taxon>
        <taxon>Gigartinales</taxon>
        <taxon>Gigartinaceae</taxon>
        <taxon>Chondrus</taxon>
    </lineage>
</organism>
<dbReference type="EMBL" id="HG002201">
    <property type="protein sequence ID" value="CDF40570.1"/>
    <property type="molecule type" value="Genomic_DNA"/>
</dbReference>
<evidence type="ECO:0000256" key="1">
    <source>
        <dbReference type="SAM" id="MobiDB-lite"/>
    </source>
</evidence>
<evidence type="ECO:0000313" key="2">
    <source>
        <dbReference type="EMBL" id="CDF40570.1"/>
    </source>
</evidence>
<dbReference type="AlphaFoldDB" id="R7QT86"/>
<reference evidence="3" key="1">
    <citation type="journal article" date="2013" name="Proc. Natl. Acad. Sci. U.S.A.">
        <title>Genome structure and metabolic features in the red seaweed Chondrus crispus shed light on evolution of the Archaeplastida.</title>
        <authorList>
            <person name="Collen J."/>
            <person name="Porcel B."/>
            <person name="Carre W."/>
            <person name="Ball S.G."/>
            <person name="Chaparro C."/>
            <person name="Tonon T."/>
            <person name="Barbeyron T."/>
            <person name="Michel G."/>
            <person name="Noel B."/>
            <person name="Valentin K."/>
            <person name="Elias M."/>
            <person name="Artiguenave F."/>
            <person name="Arun A."/>
            <person name="Aury J.M."/>
            <person name="Barbosa-Neto J.F."/>
            <person name="Bothwell J.H."/>
            <person name="Bouget F.Y."/>
            <person name="Brillet L."/>
            <person name="Cabello-Hurtado F."/>
            <person name="Capella-Gutierrez S."/>
            <person name="Charrier B."/>
            <person name="Cladiere L."/>
            <person name="Cock J.M."/>
            <person name="Coelho S.M."/>
            <person name="Colleoni C."/>
            <person name="Czjzek M."/>
            <person name="Da Silva C."/>
            <person name="Delage L."/>
            <person name="Denoeud F."/>
            <person name="Deschamps P."/>
            <person name="Dittami S.M."/>
            <person name="Gabaldon T."/>
            <person name="Gachon C.M."/>
            <person name="Groisillier A."/>
            <person name="Herve C."/>
            <person name="Jabbari K."/>
            <person name="Katinka M."/>
            <person name="Kloareg B."/>
            <person name="Kowalczyk N."/>
            <person name="Labadie K."/>
            <person name="Leblanc C."/>
            <person name="Lopez P.J."/>
            <person name="McLachlan D.H."/>
            <person name="Meslet-Cladiere L."/>
            <person name="Moustafa A."/>
            <person name="Nehr Z."/>
            <person name="Nyvall Collen P."/>
            <person name="Panaud O."/>
            <person name="Partensky F."/>
            <person name="Poulain J."/>
            <person name="Rensing S.A."/>
            <person name="Rousvoal S."/>
            <person name="Samson G."/>
            <person name="Symeonidi A."/>
            <person name="Weissenbach J."/>
            <person name="Zambounis A."/>
            <person name="Wincker P."/>
            <person name="Boyen C."/>
        </authorList>
    </citation>
    <scope>NUCLEOTIDE SEQUENCE [LARGE SCALE GENOMIC DNA]</scope>
    <source>
        <strain evidence="3">cv. Stackhouse</strain>
    </source>
</reference>
<sequence length="55" mass="6475">MLSKGPHKENSGRYELMRRRRGAPTRPVLQIARTLDDDLSEKLKRRGRLAQDLRM</sequence>
<proteinExistence type="predicted"/>
<accession>R7QT86</accession>